<keyword evidence="1" id="KW-1133">Transmembrane helix</keyword>
<dbReference type="InterPro" id="IPR058257">
    <property type="entry name" value="CorA-like_dom"/>
</dbReference>
<gene>
    <name evidence="3" type="ORF">PGQ11_003091</name>
</gene>
<sequence>MFDALVQGCAEPHRWPRNLLDKRVLTSKLDKTHSVLQNQSRRLFIKDSLPALVWMHEIYMGEHDIERSKIIDKSQLDLHFSQHIKNKEKDPRMRHVFLTAAHSAAPLDCTLEMFQYLCTYHQVSPGFLDLICSFGQQTNGWNAFLHMHILHQLSSNATHSSMAIPEIGRSGKDLRVAYKLFAMEQQEPEHYNRWVMRQTATYHTLDLVEWKAFWITVKANDLIRQRVDDTNNESCNSPCSNPAAEALARSLLIHQVMFDWCTDGWGWYINEIADSVENILRPLTAAPIPHEQGSLDPVPILVQALSLPPEKGDAQTDNKSLSETKIQSRTFPTRFHRERQAQIEYTTERLTILKNFSLRDMRQLDVYCNKLRDARTAIQANHNVVNEICKVYNDLVKSAIFSPDEKETEKEKDKKKSSLEAIQQFEHDLSSIKHNLRSDCLRIDNISERISDGKNLYTRILDSQRTEMDKLFAMNQHDSSKRMQTSSNVMEEMTKSMHTIAEKTERDTSSMHFITFLTLLFLPGTFLGSLFSTPIFGEAEKGSDRPWILNEALLSLFLQICLPMMAFFVVFWLLYREYRGMVMFKVKSFATKLLATKKQAKEEIV</sequence>
<evidence type="ECO:0000313" key="4">
    <source>
        <dbReference type="Proteomes" id="UP001390339"/>
    </source>
</evidence>
<feature type="transmembrane region" description="Helical" evidence="1">
    <location>
        <begin position="513"/>
        <end position="536"/>
    </location>
</feature>
<feature type="domain" description="CorA-like transporter" evidence="2">
    <location>
        <begin position="8"/>
        <end position="281"/>
    </location>
</feature>
<feature type="transmembrane region" description="Helical" evidence="1">
    <location>
        <begin position="556"/>
        <end position="575"/>
    </location>
</feature>
<name>A0ABR2J467_9PEZI</name>
<dbReference type="Proteomes" id="UP001390339">
    <property type="component" value="Unassembled WGS sequence"/>
</dbReference>
<evidence type="ECO:0000256" key="1">
    <source>
        <dbReference type="SAM" id="Phobius"/>
    </source>
</evidence>
<protein>
    <recommendedName>
        <fullName evidence="2">CorA-like transporter domain-containing protein</fullName>
    </recommendedName>
</protein>
<keyword evidence="1" id="KW-0472">Membrane</keyword>
<dbReference type="Gene3D" id="1.20.58.340">
    <property type="entry name" value="Magnesium transport protein CorA, transmembrane region"/>
    <property type="match status" value="1"/>
</dbReference>
<evidence type="ECO:0000259" key="2">
    <source>
        <dbReference type="Pfam" id="PF26616"/>
    </source>
</evidence>
<proteinExistence type="predicted"/>
<keyword evidence="1" id="KW-0812">Transmembrane</keyword>
<dbReference type="EMBL" id="JAPCWZ010000003">
    <property type="protein sequence ID" value="KAK8872577.1"/>
    <property type="molecule type" value="Genomic_DNA"/>
</dbReference>
<comment type="caution">
    <text evidence="3">The sequence shown here is derived from an EMBL/GenBank/DDBJ whole genome shotgun (WGS) entry which is preliminary data.</text>
</comment>
<evidence type="ECO:0000313" key="3">
    <source>
        <dbReference type="EMBL" id="KAK8872577.1"/>
    </source>
</evidence>
<dbReference type="Pfam" id="PF26616">
    <property type="entry name" value="CorA-like"/>
    <property type="match status" value="1"/>
</dbReference>
<reference evidence="3 4" key="1">
    <citation type="journal article" date="2024" name="IMA Fungus">
        <title>Apiospora arundinis, a panoply of carbohydrate-active enzymes and secondary metabolites.</title>
        <authorList>
            <person name="Sorensen T."/>
            <person name="Petersen C."/>
            <person name="Muurmann A.T."/>
            <person name="Christiansen J.V."/>
            <person name="Brundto M.L."/>
            <person name="Overgaard C.K."/>
            <person name="Boysen A.T."/>
            <person name="Wollenberg R.D."/>
            <person name="Larsen T.O."/>
            <person name="Sorensen J.L."/>
            <person name="Nielsen K.L."/>
            <person name="Sondergaard T.E."/>
        </authorList>
    </citation>
    <scope>NUCLEOTIDE SEQUENCE [LARGE SCALE GENOMIC DNA]</scope>
    <source>
        <strain evidence="3 4">AAU 773</strain>
    </source>
</reference>
<accession>A0ABR2J467</accession>
<keyword evidence="4" id="KW-1185">Reference proteome</keyword>
<organism evidence="3 4">
    <name type="scientific">Apiospora arundinis</name>
    <dbReference type="NCBI Taxonomy" id="335852"/>
    <lineage>
        <taxon>Eukaryota</taxon>
        <taxon>Fungi</taxon>
        <taxon>Dikarya</taxon>
        <taxon>Ascomycota</taxon>
        <taxon>Pezizomycotina</taxon>
        <taxon>Sordariomycetes</taxon>
        <taxon>Xylariomycetidae</taxon>
        <taxon>Amphisphaeriales</taxon>
        <taxon>Apiosporaceae</taxon>
        <taxon>Apiospora</taxon>
    </lineage>
</organism>